<dbReference type="AlphaFoldDB" id="A0A2G9XBD9"/>
<evidence type="ECO:0000256" key="1">
    <source>
        <dbReference type="ARBA" id="ARBA00022723"/>
    </source>
</evidence>
<proteinExistence type="predicted"/>
<evidence type="ECO:0000256" key="2">
    <source>
        <dbReference type="ARBA" id="ARBA00022801"/>
    </source>
</evidence>
<evidence type="ECO:0000313" key="4">
    <source>
        <dbReference type="EMBL" id="PIP04272.1"/>
    </source>
</evidence>
<dbReference type="GO" id="GO:0016787">
    <property type="term" value="F:hydrolase activity"/>
    <property type="evidence" value="ECO:0007669"/>
    <property type="project" value="UniProtKB-KW"/>
</dbReference>
<dbReference type="SUPFAM" id="SSF55031">
    <property type="entry name" value="Bacterial exopeptidase dimerisation domain"/>
    <property type="match status" value="1"/>
</dbReference>
<evidence type="ECO:0000259" key="3">
    <source>
        <dbReference type="Pfam" id="PF07687"/>
    </source>
</evidence>
<accession>A0A2G9XBD9</accession>
<keyword evidence="1" id="KW-0479">Metal-binding</keyword>
<evidence type="ECO:0000313" key="5">
    <source>
        <dbReference type="Proteomes" id="UP000231388"/>
    </source>
</evidence>
<reference evidence="4 5" key="1">
    <citation type="submission" date="2017-09" db="EMBL/GenBank/DDBJ databases">
        <title>Depth-based differentiation of microbial function through sediment-hosted aquifers and enrichment of novel symbionts in the deep terrestrial subsurface.</title>
        <authorList>
            <person name="Probst A.J."/>
            <person name="Ladd B."/>
            <person name="Jarett J.K."/>
            <person name="Geller-Mcgrath D.E."/>
            <person name="Sieber C.M."/>
            <person name="Emerson J.B."/>
            <person name="Anantharaman K."/>
            <person name="Thomas B.C."/>
            <person name="Malmstrom R."/>
            <person name="Stieglmeier M."/>
            <person name="Klingl A."/>
            <person name="Woyke T."/>
            <person name="Ryan C.M."/>
            <person name="Banfield J.F."/>
        </authorList>
    </citation>
    <scope>NUCLEOTIDE SEQUENCE [LARGE SCALE GENOMIC DNA]</scope>
    <source>
        <strain evidence="4">CG23_combo_of_CG06-09_8_20_14_all_40_14</strain>
    </source>
</reference>
<dbReference type="InterPro" id="IPR002933">
    <property type="entry name" value="Peptidase_M20"/>
</dbReference>
<comment type="caution">
    <text evidence="4">The sequence shown here is derived from an EMBL/GenBank/DDBJ whole genome shotgun (WGS) entry which is preliminary data.</text>
</comment>
<feature type="domain" description="Peptidase M20 dimerisation" evidence="3">
    <location>
        <begin position="205"/>
        <end position="299"/>
    </location>
</feature>
<dbReference type="Pfam" id="PF07687">
    <property type="entry name" value="M20_dimer"/>
    <property type="match status" value="1"/>
</dbReference>
<dbReference type="GO" id="GO:0046872">
    <property type="term" value="F:metal ion binding"/>
    <property type="evidence" value="ECO:0007669"/>
    <property type="project" value="UniProtKB-KW"/>
</dbReference>
<dbReference type="EMBL" id="PCQY01000040">
    <property type="protein sequence ID" value="PIP04272.1"/>
    <property type="molecule type" value="Genomic_DNA"/>
</dbReference>
<dbReference type="InterPro" id="IPR050072">
    <property type="entry name" value="Peptidase_M20A"/>
</dbReference>
<organism evidence="4 5">
    <name type="scientific">candidate division WWE3 bacterium CG23_combo_of_CG06-09_8_20_14_all_40_14</name>
    <dbReference type="NCBI Taxonomy" id="1975095"/>
    <lineage>
        <taxon>Bacteria</taxon>
        <taxon>Katanobacteria</taxon>
    </lineage>
</organism>
<dbReference type="InterPro" id="IPR011650">
    <property type="entry name" value="Peptidase_M20_dimer"/>
</dbReference>
<name>A0A2G9XBD9_UNCKA</name>
<sequence length="414" mass="45776">MYFQYNSRVAGSIKNQMKDLELAELIRKLLEYNTQNTSNRAGGYTLPMLLYIKNRLEKRGADVKIQEYEVKTEIEGKPTTLGGRGNLIATIPSEARKPAILFQGHVDTVPDESGFKAKITEDFAVGRGAVDMKGPIAGMVRAFEILLSRKKDLAFSPILLLTSDEEAFNFSGIKKFLENPPEALSEVLFGICGEPTDIEAKKFLFGAAYFVIRVSGKQAHSSATLTDNAVENSVPILRSLMNLKKELLDRKISSAGGSILNLGLISGGEKVNQIPKECLIHFSIRNAEPIKNIERLLGEKVMRISDKARLEEVFAYDPVDVNLSKGALLVIEKAFNVNKMRLKFSYMRAFSEATFLNNSGVNCCVLGPGNPIYAHAEASEEKVNMDQIEKYTDVLVTMCIINTKPPVNSFGFSS</sequence>
<dbReference type="Gene3D" id="3.40.630.10">
    <property type="entry name" value="Zn peptidases"/>
    <property type="match status" value="2"/>
</dbReference>
<dbReference type="Pfam" id="PF01546">
    <property type="entry name" value="Peptidase_M20"/>
    <property type="match status" value="1"/>
</dbReference>
<dbReference type="Gene3D" id="3.30.70.360">
    <property type="match status" value="1"/>
</dbReference>
<dbReference type="SUPFAM" id="SSF53187">
    <property type="entry name" value="Zn-dependent exopeptidases"/>
    <property type="match status" value="1"/>
</dbReference>
<gene>
    <name evidence="4" type="ORF">COX53_03390</name>
</gene>
<keyword evidence="2" id="KW-0378">Hydrolase</keyword>
<dbReference type="PANTHER" id="PTHR43808">
    <property type="entry name" value="ACETYLORNITHINE DEACETYLASE"/>
    <property type="match status" value="1"/>
</dbReference>
<protein>
    <recommendedName>
        <fullName evidence="3">Peptidase M20 dimerisation domain-containing protein</fullName>
    </recommendedName>
</protein>
<dbReference type="InterPro" id="IPR036264">
    <property type="entry name" value="Bact_exopeptidase_dim_dom"/>
</dbReference>
<dbReference type="Proteomes" id="UP000231388">
    <property type="component" value="Unassembled WGS sequence"/>
</dbReference>